<dbReference type="eggNOG" id="KOG1674">
    <property type="taxonomic scope" value="Eukaryota"/>
</dbReference>
<sequence length="461" mass="47393">MASNPAPQTTDAPPPADPAGATAALAVSPEAAPAVAASLMAQIDALVTPPEAAHVLATLLQHICTTNDRLAVHELGQLHAALIHQAAAARAAAADGGPPTPPPYHPLPQVHATFTTVTRFHARTPPAISVAAFLARIVRYAPCPTAVLLAVLMYLDRLAHRPSQALVVTTANVHRLLITAVMVATKYWSDVFYTNAHYAKVGGLHVAQLNRLELDFLALLDFNLALDPNEFVRYADRLHVHAAAAAATRDATQAAAAAAAAAATNVAEPPAAPVARPPPTVPVPAVVPTPAPSPQTHQPVPLASSSTSSDTLQGPAPARQRQISDLDLHSDVDDDDPSLTAAQRAALAQLRTVSIHEDKDEDVVMDEAETETAAPTRAAEWSPILAAGAVARTRASSSTAAGSSSSSSTGWIATAAPRLARKRSSARRPTAAAAGAAAGSRPRASPQPVAAVASPVVFPVA</sequence>
<feature type="compositionally biased region" description="Pro residues" evidence="1">
    <location>
        <begin position="270"/>
        <end position="293"/>
    </location>
</feature>
<dbReference type="AlphaFoldDB" id="A0A0L0T162"/>
<dbReference type="GO" id="GO:0019901">
    <property type="term" value="F:protein kinase binding"/>
    <property type="evidence" value="ECO:0007669"/>
    <property type="project" value="InterPro"/>
</dbReference>
<dbReference type="GO" id="GO:0016538">
    <property type="term" value="F:cyclin-dependent protein serine/threonine kinase regulator activity"/>
    <property type="evidence" value="ECO:0007669"/>
    <property type="project" value="TreeGrafter"/>
</dbReference>
<dbReference type="GO" id="GO:0000307">
    <property type="term" value="C:cyclin-dependent protein kinase holoenzyme complex"/>
    <property type="evidence" value="ECO:0007669"/>
    <property type="project" value="TreeGrafter"/>
</dbReference>
<dbReference type="OrthoDB" id="1060854at2759"/>
<feature type="compositionally biased region" description="Low complexity" evidence="1">
    <location>
        <begin position="1"/>
        <end position="11"/>
    </location>
</feature>
<feature type="region of interest" description="Disordered" evidence="1">
    <location>
        <begin position="1"/>
        <end position="21"/>
    </location>
</feature>
<dbReference type="VEuPathDB" id="FungiDB:AMAG_12648"/>
<gene>
    <name evidence="2" type="ORF">AMAG_12648</name>
</gene>
<dbReference type="CDD" id="cd20558">
    <property type="entry name" value="CYCLIN_ScPCL7-like"/>
    <property type="match status" value="1"/>
</dbReference>
<feature type="compositionally biased region" description="Low complexity" evidence="1">
    <location>
        <begin position="398"/>
        <end position="416"/>
    </location>
</feature>
<evidence type="ECO:0000313" key="2">
    <source>
        <dbReference type="EMBL" id="KNE68471.1"/>
    </source>
</evidence>
<protein>
    <recommendedName>
        <fullName evidence="4">Cyclin</fullName>
    </recommendedName>
</protein>
<dbReference type="Proteomes" id="UP000054350">
    <property type="component" value="Unassembled WGS sequence"/>
</dbReference>
<accession>A0A0L0T162</accession>
<reference evidence="2 3" key="1">
    <citation type="submission" date="2009-11" db="EMBL/GenBank/DDBJ databases">
        <title>Annotation of Allomyces macrogynus ATCC 38327.</title>
        <authorList>
            <consortium name="The Broad Institute Genome Sequencing Platform"/>
            <person name="Russ C."/>
            <person name="Cuomo C."/>
            <person name="Burger G."/>
            <person name="Gray M.W."/>
            <person name="Holland P.W.H."/>
            <person name="King N."/>
            <person name="Lang F.B.F."/>
            <person name="Roger A.J."/>
            <person name="Ruiz-Trillo I."/>
            <person name="Young S.K."/>
            <person name="Zeng Q."/>
            <person name="Gargeya S."/>
            <person name="Fitzgerald M."/>
            <person name="Haas B."/>
            <person name="Abouelleil A."/>
            <person name="Alvarado L."/>
            <person name="Arachchi H.M."/>
            <person name="Berlin A."/>
            <person name="Chapman S.B."/>
            <person name="Gearin G."/>
            <person name="Goldberg J."/>
            <person name="Griggs A."/>
            <person name="Gujja S."/>
            <person name="Hansen M."/>
            <person name="Heiman D."/>
            <person name="Howarth C."/>
            <person name="Larimer J."/>
            <person name="Lui A."/>
            <person name="MacDonald P.J.P."/>
            <person name="McCowen C."/>
            <person name="Montmayeur A."/>
            <person name="Murphy C."/>
            <person name="Neiman D."/>
            <person name="Pearson M."/>
            <person name="Priest M."/>
            <person name="Roberts A."/>
            <person name="Saif S."/>
            <person name="Shea T."/>
            <person name="Sisk P."/>
            <person name="Stolte C."/>
            <person name="Sykes S."/>
            <person name="Wortman J."/>
            <person name="Nusbaum C."/>
            <person name="Birren B."/>
        </authorList>
    </citation>
    <scope>NUCLEOTIDE SEQUENCE [LARGE SCALE GENOMIC DNA]</scope>
    <source>
        <strain evidence="2 3">ATCC 38327</strain>
    </source>
</reference>
<dbReference type="EMBL" id="GG745357">
    <property type="protein sequence ID" value="KNE68471.1"/>
    <property type="molecule type" value="Genomic_DNA"/>
</dbReference>
<dbReference type="Pfam" id="PF08613">
    <property type="entry name" value="Cyclin"/>
    <property type="match status" value="1"/>
</dbReference>
<dbReference type="InterPro" id="IPR013922">
    <property type="entry name" value="Cyclin_PHO80-like"/>
</dbReference>
<dbReference type="InterPro" id="IPR036915">
    <property type="entry name" value="Cyclin-like_sf"/>
</dbReference>
<evidence type="ECO:0000313" key="3">
    <source>
        <dbReference type="Proteomes" id="UP000054350"/>
    </source>
</evidence>
<reference evidence="3" key="2">
    <citation type="submission" date="2009-11" db="EMBL/GenBank/DDBJ databases">
        <title>The Genome Sequence of Allomyces macrogynus strain ATCC 38327.</title>
        <authorList>
            <consortium name="The Broad Institute Genome Sequencing Platform"/>
            <person name="Russ C."/>
            <person name="Cuomo C."/>
            <person name="Shea T."/>
            <person name="Young S.K."/>
            <person name="Zeng Q."/>
            <person name="Koehrsen M."/>
            <person name="Haas B."/>
            <person name="Borodovsky M."/>
            <person name="Guigo R."/>
            <person name="Alvarado L."/>
            <person name="Berlin A."/>
            <person name="Borenstein D."/>
            <person name="Chen Z."/>
            <person name="Engels R."/>
            <person name="Freedman E."/>
            <person name="Gellesch M."/>
            <person name="Goldberg J."/>
            <person name="Griggs A."/>
            <person name="Gujja S."/>
            <person name="Heiman D."/>
            <person name="Hepburn T."/>
            <person name="Howarth C."/>
            <person name="Jen D."/>
            <person name="Larson L."/>
            <person name="Lewis B."/>
            <person name="Mehta T."/>
            <person name="Park D."/>
            <person name="Pearson M."/>
            <person name="Roberts A."/>
            <person name="Saif S."/>
            <person name="Shenoy N."/>
            <person name="Sisk P."/>
            <person name="Stolte C."/>
            <person name="Sykes S."/>
            <person name="Walk T."/>
            <person name="White J."/>
            <person name="Yandava C."/>
            <person name="Burger G."/>
            <person name="Gray M.W."/>
            <person name="Holland P.W.H."/>
            <person name="King N."/>
            <person name="Lang F.B.F."/>
            <person name="Roger A.J."/>
            <person name="Ruiz-Trillo I."/>
            <person name="Lander E."/>
            <person name="Nusbaum C."/>
        </authorList>
    </citation>
    <scope>NUCLEOTIDE SEQUENCE [LARGE SCALE GENOMIC DNA]</scope>
    <source>
        <strain evidence="3">ATCC 38327</strain>
    </source>
</reference>
<dbReference type="GO" id="GO:0005634">
    <property type="term" value="C:nucleus"/>
    <property type="evidence" value="ECO:0007669"/>
    <property type="project" value="TreeGrafter"/>
</dbReference>
<evidence type="ECO:0000256" key="1">
    <source>
        <dbReference type="SAM" id="MobiDB-lite"/>
    </source>
</evidence>
<dbReference type="SUPFAM" id="SSF47954">
    <property type="entry name" value="Cyclin-like"/>
    <property type="match status" value="1"/>
</dbReference>
<dbReference type="Gene3D" id="1.10.472.10">
    <property type="entry name" value="Cyclin-like"/>
    <property type="match status" value="1"/>
</dbReference>
<dbReference type="PANTHER" id="PTHR15615">
    <property type="match status" value="1"/>
</dbReference>
<organism evidence="2 3">
    <name type="scientific">Allomyces macrogynus (strain ATCC 38327)</name>
    <name type="common">Allomyces javanicus var. macrogynus</name>
    <dbReference type="NCBI Taxonomy" id="578462"/>
    <lineage>
        <taxon>Eukaryota</taxon>
        <taxon>Fungi</taxon>
        <taxon>Fungi incertae sedis</taxon>
        <taxon>Blastocladiomycota</taxon>
        <taxon>Blastocladiomycetes</taxon>
        <taxon>Blastocladiales</taxon>
        <taxon>Blastocladiaceae</taxon>
        <taxon>Allomyces</taxon>
    </lineage>
</organism>
<proteinExistence type="predicted"/>
<feature type="compositionally biased region" description="Polar residues" evidence="1">
    <location>
        <begin position="303"/>
        <end position="312"/>
    </location>
</feature>
<name>A0A0L0T162_ALLM3</name>
<feature type="region of interest" description="Disordered" evidence="1">
    <location>
        <begin position="398"/>
        <end position="461"/>
    </location>
</feature>
<dbReference type="OMA" id="FATCEIT"/>
<dbReference type="PANTHER" id="PTHR15615:SF94">
    <property type="entry name" value="PHO85 CYCLIN-6-RELATED"/>
    <property type="match status" value="1"/>
</dbReference>
<feature type="compositionally biased region" description="Low complexity" evidence="1">
    <location>
        <begin position="427"/>
        <end position="461"/>
    </location>
</feature>
<keyword evidence="3" id="KW-1185">Reference proteome</keyword>
<feature type="region of interest" description="Disordered" evidence="1">
    <location>
        <begin position="269"/>
        <end position="321"/>
    </location>
</feature>
<dbReference type="STRING" id="578462.A0A0L0T162"/>
<evidence type="ECO:0008006" key="4">
    <source>
        <dbReference type="Google" id="ProtNLM"/>
    </source>
</evidence>